<dbReference type="Proteomes" id="UP000639338">
    <property type="component" value="Unassembled WGS sequence"/>
</dbReference>
<evidence type="ECO:0000256" key="10">
    <source>
        <dbReference type="PROSITE-ProRule" id="PRU00276"/>
    </source>
</evidence>
<feature type="active site" evidence="10">
    <location>
        <position position="188"/>
    </location>
</feature>
<dbReference type="Gene3D" id="2.60.120.830">
    <property type="match status" value="1"/>
</dbReference>
<evidence type="ECO:0000256" key="5">
    <source>
        <dbReference type="ARBA" id="ARBA00022801"/>
    </source>
</evidence>
<keyword evidence="9" id="KW-0325">Glycoprotein</keyword>
<comment type="caution">
    <text evidence="12">The sequence shown here is derived from an EMBL/GenBank/DDBJ whole genome shotgun (WGS) entry which is preliminary data.</text>
</comment>
<dbReference type="InterPro" id="IPR001590">
    <property type="entry name" value="Peptidase_M12B"/>
</dbReference>
<dbReference type="EMBL" id="JACMRX010000002">
    <property type="protein sequence ID" value="KAF7995574.1"/>
    <property type="molecule type" value="Genomic_DNA"/>
</dbReference>
<dbReference type="PROSITE" id="PS50092">
    <property type="entry name" value="TSP1"/>
    <property type="match status" value="4"/>
</dbReference>
<dbReference type="FunFam" id="2.20.100.10:FF:000001">
    <property type="entry name" value="semaphorin-5A isoform X1"/>
    <property type="match status" value="1"/>
</dbReference>
<dbReference type="Pfam" id="PF19236">
    <property type="entry name" value="ADAMTS_CR_3"/>
    <property type="match status" value="1"/>
</dbReference>
<dbReference type="SUPFAM" id="SSF82895">
    <property type="entry name" value="TSP-1 type 1 repeat"/>
    <property type="match status" value="4"/>
</dbReference>
<dbReference type="InterPro" id="IPR036383">
    <property type="entry name" value="TSP1_rpt_sf"/>
</dbReference>
<evidence type="ECO:0000256" key="1">
    <source>
        <dbReference type="ARBA" id="ARBA00004613"/>
    </source>
</evidence>
<dbReference type="SUPFAM" id="SSF55486">
    <property type="entry name" value="Metalloproteases ('zincins'), catalytic domain"/>
    <property type="match status" value="1"/>
</dbReference>
<sequence length="1097" mass="124573">MSQEAILQKYSRKNKEIQSNGFSLSRVRRQIPENHDNHYFINIVIFADTSMTDYHGNELENYIKHIMAKVSRMYKHFSIGNSIAFGSVKIETTDEDFLDKNKYEFNTTMEKNFCQWQSTQRNNPQMRNLNNSHVALLLTRHHICLSPDGNKHCNAIGMAHLGTICNPDLSCTVVNDGPYSTAPIIAHELGHLLGMDHDSHNNPCLKNDNNGSLHLMNYQATNIHPLMWSNCSDEYVTRFLESGGGDCLLAEPTEKFDETRYRHLGQQYSLNKTCEIAWGPGYYTNKLKDDEKCGKFRCYHKNEEMANIASHRWLTVSDGTTCGDNKICYEGECISANKMTPVNGGWSDYGDFGECSRTCGGGIKIRYRYCNNPTPMYGGQYCLGKKKDYEICASNKCPGGSQNFRFLFINSIIALCNVKFSRFIIVFDFFRDSQCAEFNNKNLSSVGIQSISANWKSDEAADDFCVLYCKNENKDSHYLQNRVIDGTPCRGEDFHMCVHGVCKKYGCDYKLNSTTEFDICGVCNGNNSTCHKITKSFTFTPTPEHQNLPSYHHVYTIPAGSHHIDIKQYTANSSDRYNYIALKIAKNGSYILNDDKGGIKRYSQVYESNGINIEYSVINDAYMRVNIIKPIVDDIVVEVLFTYEFVLTQTSLEFYIPSRSNRHDYRWKIGEWSRCNATCQGIKKRDVKCQRIEDSEIVADSFCKTKPAKSSMECNSNCVLRWDIENKTACSAKCGHGTRNINYNCVRDFIQGTISTVEQLNPTSCSHIEKPIESEGCYTKCSANWKYSNWGDCNVTCGGGVRIRRAQCVDNTGKELNENMCNLKKDLIESCGLNECPKWVTGPWSACSVSLDKGEKERQVTCKIGNKIVNNSYCEGSMPDNKKTCNKRSSTDPNKKKVVSNDRALKLIERMDLVINDLRSQYSNIKKFFEKDEGPLQDKPNKEIENLFEKFQTFLKSNKIQRAINKICINKIVAQVEEYRFNADNSIGICSVMRSKTLMSIVKEIKSSADHAIAESYHKSNLQNKCIENTIGISKKYCDSEMSSVIKLIKMLEASANTLKDRTMKSSITTGASCYDEPVQLFNRLVQNSYSSAVSCL</sequence>
<dbReference type="Pfam" id="PF00090">
    <property type="entry name" value="TSP_1"/>
    <property type="match status" value="1"/>
</dbReference>
<dbReference type="SMART" id="SM00209">
    <property type="entry name" value="TSP1"/>
    <property type="match status" value="4"/>
</dbReference>
<evidence type="ECO:0000256" key="8">
    <source>
        <dbReference type="ARBA" id="ARBA00023157"/>
    </source>
</evidence>
<dbReference type="Gene3D" id="2.20.100.10">
    <property type="entry name" value="Thrombospondin type-1 (TSP1) repeat"/>
    <property type="match status" value="2"/>
</dbReference>
<keyword evidence="2" id="KW-0964">Secreted</keyword>
<protein>
    <recommendedName>
        <fullName evidence="11">Peptidase M12B domain-containing protein</fullName>
    </recommendedName>
</protein>
<keyword evidence="8" id="KW-1015">Disulfide bond</keyword>
<dbReference type="Pfam" id="PF01421">
    <property type="entry name" value="Reprolysin"/>
    <property type="match status" value="1"/>
</dbReference>
<keyword evidence="3" id="KW-0645">Protease</keyword>
<evidence type="ECO:0000256" key="6">
    <source>
        <dbReference type="ARBA" id="ARBA00022833"/>
    </source>
</evidence>
<keyword evidence="6 10" id="KW-0862">Zinc</keyword>
<dbReference type="PANTHER" id="PTHR13723:SF281">
    <property type="entry name" value="PAPILIN"/>
    <property type="match status" value="1"/>
</dbReference>
<evidence type="ECO:0000259" key="11">
    <source>
        <dbReference type="PROSITE" id="PS50215"/>
    </source>
</evidence>
<evidence type="ECO:0000256" key="2">
    <source>
        <dbReference type="ARBA" id="ARBA00022525"/>
    </source>
</evidence>
<evidence type="ECO:0000256" key="3">
    <source>
        <dbReference type="ARBA" id="ARBA00022670"/>
    </source>
</evidence>
<organism evidence="12 13">
    <name type="scientific">Aphidius gifuensis</name>
    <name type="common">Parasitoid wasp</name>
    <dbReference type="NCBI Taxonomy" id="684658"/>
    <lineage>
        <taxon>Eukaryota</taxon>
        <taxon>Metazoa</taxon>
        <taxon>Ecdysozoa</taxon>
        <taxon>Arthropoda</taxon>
        <taxon>Hexapoda</taxon>
        <taxon>Insecta</taxon>
        <taxon>Pterygota</taxon>
        <taxon>Neoptera</taxon>
        <taxon>Endopterygota</taxon>
        <taxon>Hymenoptera</taxon>
        <taxon>Apocrita</taxon>
        <taxon>Ichneumonoidea</taxon>
        <taxon>Braconidae</taxon>
        <taxon>Aphidiinae</taxon>
        <taxon>Aphidius</taxon>
    </lineage>
</organism>
<feature type="binding site" evidence="10">
    <location>
        <position position="187"/>
    </location>
    <ligand>
        <name>Zn(2+)</name>
        <dbReference type="ChEBI" id="CHEBI:29105"/>
        <note>catalytic</note>
    </ligand>
</feature>
<dbReference type="InterPro" id="IPR050439">
    <property type="entry name" value="ADAMTS_ADAMTS-like"/>
</dbReference>
<dbReference type="GO" id="GO:0005576">
    <property type="term" value="C:extracellular region"/>
    <property type="evidence" value="ECO:0007669"/>
    <property type="project" value="UniProtKB-SubCell"/>
</dbReference>
<gene>
    <name evidence="12" type="ORF">HCN44_006681</name>
</gene>
<evidence type="ECO:0000313" key="13">
    <source>
        <dbReference type="Proteomes" id="UP000639338"/>
    </source>
</evidence>
<dbReference type="OrthoDB" id="5855429at2759"/>
<dbReference type="GO" id="GO:0031012">
    <property type="term" value="C:extracellular matrix"/>
    <property type="evidence" value="ECO:0007669"/>
    <property type="project" value="TreeGrafter"/>
</dbReference>
<keyword evidence="5" id="KW-0378">Hydrolase</keyword>
<dbReference type="InterPro" id="IPR041645">
    <property type="entry name" value="ADAMTS_CR_2"/>
</dbReference>
<reference evidence="12 13" key="1">
    <citation type="submission" date="2020-08" db="EMBL/GenBank/DDBJ databases">
        <title>Aphidius gifuensis genome sequencing and assembly.</title>
        <authorList>
            <person name="Du Z."/>
        </authorList>
    </citation>
    <scope>NUCLEOTIDE SEQUENCE [LARGE SCALE GENOMIC DNA]</scope>
    <source>
        <strain evidence="12">YNYX2018</strain>
        <tissue evidence="12">Adults</tissue>
    </source>
</reference>
<feature type="binding site" evidence="10">
    <location>
        <position position="197"/>
    </location>
    <ligand>
        <name>Zn(2+)</name>
        <dbReference type="ChEBI" id="CHEBI:29105"/>
        <note>catalytic</note>
    </ligand>
</feature>
<dbReference type="GO" id="GO:0030198">
    <property type="term" value="P:extracellular matrix organization"/>
    <property type="evidence" value="ECO:0007669"/>
    <property type="project" value="TreeGrafter"/>
</dbReference>
<dbReference type="Pfam" id="PF05986">
    <property type="entry name" value="ADAMTS_spacer1"/>
    <property type="match status" value="1"/>
</dbReference>
<dbReference type="InterPro" id="IPR000884">
    <property type="entry name" value="TSP1_rpt"/>
</dbReference>
<dbReference type="InterPro" id="IPR024079">
    <property type="entry name" value="MetalloPept_cat_dom_sf"/>
</dbReference>
<dbReference type="InterPro" id="IPR045371">
    <property type="entry name" value="ADAMTS_CR_3"/>
</dbReference>
<dbReference type="PROSITE" id="PS50215">
    <property type="entry name" value="ADAM_MEPRO"/>
    <property type="match status" value="1"/>
</dbReference>
<feature type="binding site" evidence="10">
    <location>
        <position position="191"/>
    </location>
    <ligand>
        <name>Zn(2+)</name>
        <dbReference type="ChEBI" id="CHEBI:29105"/>
        <note>catalytic</note>
    </ligand>
</feature>
<comment type="subcellular location">
    <subcellularLocation>
        <location evidence="1">Secreted</location>
    </subcellularLocation>
</comment>
<dbReference type="GO" id="GO:0006508">
    <property type="term" value="P:proteolysis"/>
    <property type="evidence" value="ECO:0007669"/>
    <property type="project" value="UniProtKB-KW"/>
</dbReference>
<accession>A0A834Y1Z8</accession>
<dbReference type="Pfam" id="PF17771">
    <property type="entry name" value="ADAMTS_CR_2"/>
    <property type="match status" value="1"/>
</dbReference>
<dbReference type="Gene3D" id="3.40.1620.60">
    <property type="match status" value="1"/>
</dbReference>
<dbReference type="InterPro" id="IPR010294">
    <property type="entry name" value="ADAMTS_spacer1"/>
</dbReference>
<keyword evidence="4 10" id="KW-0479">Metal-binding</keyword>
<feature type="domain" description="Peptidase M12B" evidence="11">
    <location>
        <begin position="39"/>
        <end position="252"/>
    </location>
</feature>
<evidence type="ECO:0000313" key="12">
    <source>
        <dbReference type="EMBL" id="KAF7995574.1"/>
    </source>
</evidence>
<dbReference type="GO" id="GO:0046872">
    <property type="term" value="F:metal ion binding"/>
    <property type="evidence" value="ECO:0007669"/>
    <property type="project" value="UniProtKB-KW"/>
</dbReference>
<dbReference type="Pfam" id="PF19030">
    <property type="entry name" value="TSP1_ADAMTS"/>
    <property type="match status" value="3"/>
</dbReference>
<dbReference type="Gene3D" id="3.40.390.10">
    <property type="entry name" value="Collagenase (Catalytic Domain)"/>
    <property type="match status" value="1"/>
</dbReference>
<keyword evidence="13" id="KW-1185">Reference proteome</keyword>
<evidence type="ECO:0000256" key="4">
    <source>
        <dbReference type="ARBA" id="ARBA00022723"/>
    </source>
</evidence>
<keyword evidence="7" id="KW-0482">Metalloprotease</keyword>
<comment type="caution">
    <text evidence="10">Lacks conserved residue(s) required for the propagation of feature annotation.</text>
</comment>
<name>A0A834Y1Z8_APHGI</name>
<dbReference type="AlphaFoldDB" id="A0A834Y1Z8"/>
<dbReference type="GO" id="GO:0004222">
    <property type="term" value="F:metalloendopeptidase activity"/>
    <property type="evidence" value="ECO:0007669"/>
    <property type="project" value="InterPro"/>
</dbReference>
<evidence type="ECO:0000256" key="7">
    <source>
        <dbReference type="ARBA" id="ARBA00023049"/>
    </source>
</evidence>
<dbReference type="PANTHER" id="PTHR13723">
    <property type="entry name" value="ADAMTS A DISINTEGRIN AND METALLOPROTEASE WITH THROMBOSPONDIN MOTIFS PROTEASE"/>
    <property type="match status" value="1"/>
</dbReference>
<evidence type="ECO:0000256" key="9">
    <source>
        <dbReference type="ARBA" id="ARBA00023180"/>
    </source>
</evidence>
<proteinExistence type="predicted"/>